<dbReference type="Pfam" id="PF00990">
    <property type="entry name" value="GGDEF"/>
    <property type="match status" value="1"/>
</dbReference>
<dbReference type="NCBIfam" id="TIGR00229">
    <property type="entry name" value="sensory_box"/>
    <property type="match status" value="2"/>
</dbReference>
<dbReference type="NCBIfam" id="TIGR00254">
    <property type="entry name" value="GGDEF"/>
    <property type="match status" value="1"/>
</dbReference>
<evidence type="ECO:0000259" key="4">
    <source>
        <dbReference type="PROSITE" id="PS50883"/>
    </source>
</evidence>
<dbReference type="Pfam" id="PF00563">
    <property type="entry name" value="EAL"/>
    <property type="match status" value="1"/>
</dbReference>
<dbReference type="CDD" id="cd01948">
    <property type="entry name" value="EAL"/>
    <property type="match status" value="1"/>
</dbReference>
<feature type="domain" description="Response regulatory" evidence="1">
    <location>
        <begin position="5"/>
        <end position="121"/>
    </location>
</feature>
<dbReference type="SMART" id="SM00267">
    <property type="entry name" value="GGDEF"/>
    <property type="match status" value="1"/>
</dbReference>
<dbReference type="InterPro" id="IPR035965">
    <property type="entry name" value="PAS-like_dom_sf"/>
</dbReference>
<dbReference type="Gene3D" id="3.20.20.450">
    <property type="entry name" value="EAL domain"/>
    <property type="match status" value="1"/>
</dbReference>
<evidence type="ECO:0000259" key="5">
    <source>
        <dbReference type="PROSITE" id="PS50887"/>
    </source>
</evidence>
<dbReference type="EMBL" id="MLJW01000274">
    <property type="protein sequence ID" value="OIQ90983.1"/>
    <property type="molecule type" value="Genomic_DNA"/>
</dbReference>
<evidence type="ECO:0000259" key="1">
    <source>
        <dbReference type="PROSITE" id="PS50110"/>
    </source>
</evidence>
<dbReference type="PROSITE" id="PS50113">
    <property type="entry name" value="PAC"/>
    <property type="match status" value="2"/>
</dbReference>
<proteinExistence type="predicted"/>
<dbReference type="PANTHER" id="PTHR44757:SF2">
    <property type="entry name" value="BIOFILM ARCHITECTURE MAINTENANCE PROTEIN MBAA"/>
    <property type="match status" value="1"/>
</dbReference>
<organism evidence="6">
    <name type="scientific">mine drainage metagenome</name>
    <dbReference type="NCBI Taxonomy" id="410659"/>
    <lineage>
        <taxon>unclassified sequences</taxon>
        <taxon>metagenomes</taxon>
        <taxon>ecological metagenomes</taxon>
    </lineage>
</organism>
<dbReference type="InterPro" id="IPR000014">
    <property type="entry name" value="PAS"/>
</dbReference>
<dbReference type="SMART" id="SM00091">
    <property type="entry name" value="PAS"/>
    <property type="match status" value="2"/>
</dbReference>
<feature type="domain" description="PAC" evidence="3">
    <location>
        <begin position="334"/>
        <end position="390"/>
    </location>
</feature>
<dbReference type="SMART" id="SM00052">
    <property type="entry name" value="EAL"/>
    <property type="match status" value="1"/>
</dbReference>
<dbReference type="PROSITE" id="PS50110">
    <property type="entry name" value="RESPONSE_REGULATORY"/>
    <property type="match status" value="1"/>
</dbReference>
<dbReference type="SMART" id="SM00448">
    <property type="entry name" value="REC"/>
    <property type="match status" value="1"/>
</dbReference>
<dbReference type="SUPFAM" id="SSF52172">
    <property type="entry name" value="CheY-like"/>
    <property type="match status" value="1"/>
</dbReference>
<dbReference type="SMART" id="SM00086">
    <property type="entry name" value="PAC"/>
    <property type="match status" value="1"/>
</dbReference>
<evidence type="ECO:0000259" key="3">
    <source>
        <dbReference type="PROSITE" id="PS50113"/>
    </source>
</evidence>
<dbReference type="InterPro" id="IPR029787">
    <property type="entry name" value="Nucleotide_cyclase"/>
</dbReference>
<dbReference type="SUPFAM" id="SSF55073">
    <property type="entry name" value="Nucleotide cyclase"/>
    <property type="match status" value="1"/>
</dbReference>
<feature type="domain" description="EAL" evidence="4">
    <location>
        <begin position="564"/>
        <end position="818"/>
    </location>
</feature>
<dbReference type="SUPFAM" id="SSF141868">
    <property type="entry name" value="EAL domain-like"/>
    <property type="match status" value="1"/>
</dbReference>
<dbReference type="InterPro" id="IPR052155">
    <property type="entry name" value="Biofilm_reg_signaling"/>
</dbReference>
<dbReference type="GO" id="GO:0071111">
    <property type="term" value="F:cyclic-guanylate-specific phosphodiesterase activity"/>
    <property type="evidence" value="ECO:0007669"/>
    <property type="project" value="UniProtKB-EC"/>
</dbReference>
<reference evidence="6" key="1">
    <citation type="submission" date="2016-10" db="EMBL/GenBank/DDBJ databases">
        <title>Sequence of Gallionella enrichment culture.</title>
        <authorList>
            <person name="Poehlein A."/>
            <person name="Muehling M."/>
            <person name="Daniel R."/>
        </authorList>
    </citation>
    <scope>NUCLEOTIDE SEQUENCE</scope>
</reference>
<name>A0A1J5RG76_9ZZZZ</name>
<feature type="domain" description="PAC" evidence="3">
    <location>
        <begin position="211"/>
        <end position="264"/>
    </location>
</feature>
<dbReference type="InterPro" id="IPR035919">
    <property type="entry name" value="EAL_sf"/>
</dbReference>
<dbReference type="InterPro" id="IPR001789">
    <property type="entry name" value="Sig_transdc_resp-reg_receiver"/>
</dbReference>
<dbReference type="EC" id="3.1.4.52" evidence="6"/>
<dbReference type="InterPro" id="IPR000160">
    <property type="entry name" value="GGDEF_dom"/>
</dbReference>
<feature type="domain" description="PAS" evidence="2">
    <location>
        <begin position="261"/>
        <end position="323"/>
    </location>
</feature>
<dbReference type="Gene3D" id="3.30.70.270">
    <property type="match status" value="1"/>
</dbReference>
<accession>A0A1J5RG76</accession>
<dbReference type="PROSITE" id="PS50887">
    <property type="entry name" value="GGDEF"/>
    <property type="match status" value="1"/>
</dbReference>
<protein>
    <submittedName>
        <fullName evidence="6">Cyclic di-GMP phosphodiesterase Gmr</fullName>
        <ecNumber evidence="6">3.1.4.52</ecNumber>
    </submittedName>
</protein>
<dbReference type="InterPro" id="IPR001610">
    <property type="entry name" value="PAC"/>
</dbReference>
<sequence>MPALRLLHIEDATTDAELVAYELRRAGFELLVQRVETEAALREALENFAPDLVLCDYSMPKFDGLRALSICHEVQPDLPFIFVSGAIGEETAIESLKSGAMDYVIKGNLKRLPTAVRGALERSAEKQARQRAEQELRESSRLFQTFMEHLPGVALMKDRQGRYVFTNPGIALALHTGQRNITGMTAHALLPPPVADQLDRVDRLVFESRQVVVDVQALPKAGGGDAYWEITKFPIMDRQGKAAYVGAVAFDLTPRIEAEEALNLRTRAIQVSANPILIVDITQDHAPLIDVNEAFEHLTGYARGEILGQNCRFLQAGDNAQPELDKIRAAIRERRAATAVLRNYRKDGSLFLNELHIAPVHDPRHGKVTHYVGIMHDITQIRRYQDELEHRANYDTLTGLANRNLLQERVRQAILHAQRHALAFTIAFIDVDNFKRVNDGLGHGAGDKLLGLIGQRIQACIGPGDTVARLSGDEFVLLLSEHDTQSKNYQLVQRIQSEIAKPLELLGRQLTVTCSIGMAMFPRDGTQTEHLVANAEAAMYRAKAQGRNSFQFYAQDMNAQGIARLSMENDLWHALDNAEFELHYQPQIDLRLGRITGMEALIRWRHPTLGLIPPLQFIPLAEENGLIVPIGKWVLETACRHNRQLQREGLPPVRVSVNLSARQLMDGRLGEDVRKALESTGLAPGWLELEVTESMVMHDPDAVLGILQQISGMGVELSLDDFGTGYSSLAYLKKFPIDRLKIDQSFVADCTTDPDDAAIIQAVIALSHSLNLLVIAEGVETAEHQAFLARHDCEEGQGYLFSKPIPFEAMRSLLASNPAYAV</sequence>
<dbReference type="InterPro" id="IPR013656">
    <property type="entry name" value="PAS_4"/>
</dbReference>
<dbReference type="FunFam" id="3.20.20.450:FF:000001">
    <property type="entry name" value="Cyclic di-GMP phosphodiesterase yahA"/>
    <property type="match status" value="1"/>
</dbReference>
<evidence type="ECO:0000259" key="2">
    <source>
        <dbReference type="PROSITE" id="PS50112"/>
    </source>
</evidence>
<dbReference type="InterPro" id="IPR001633">
    <property type="entry name" value="EAL_dom"/>
</dbReference>
<dbReference type="PROSITE" id="PS50883">
    <property type="entry name" value="EAL"/>
    <property type="match status" value="1"/>
</dbReference>
<dbReference type="FunFam" id="3.30.70.270:FF:000001">
    <property type="entry name" value="Diguanylate cyclase domain protein"/>
    <property type="match status" value="1"/>
</dbReference>
<dbReference type="Pfam" id="PF13426">
    <property type="entry name" value="PAS_9"/>
    <property type="match status" value="1"/>
</dbReference>
<dbReference type="Pfam" id="PF00072">
    <property type="entry name" value="Response_reg"/>
    <property type="match status" value="1"/>
</dbReference>
<dbReference type="Pfam" id="PF08448">
    <property type="entry name" value="PAS_4"/>
    <property type="match status" value="1"/>
</dbReference>
<feature type="domain" description="GGDEF" evidence="5">
    <location>
        <begin position="422"/>
        <end position="555"/>
    </location>
</feature>
<dbReference type="CDD" id="cd01949">
    <property type="entry name" value="GGDEF"/>
    <property type="match status" value="1"/>
</dbReference>
<dbReference type="InterPro" id="IPR043128">
    <property type="entry name" value="Rev_trsase/Diguanyl_cyclase"/>
</dbReference>
<comment type="caution">
    <text evidence="6">The sequence shown here is derived from an EMBL/GenBank/DDBJ whole genome shotgun (WGS) entry which is preliminary data.</text>
</comment>
<dbReference type="Gene3D" id="3.30.450.20">
    <property type="entry name" value="PAS domain"/>
    <property type="match status" value="2"/>
</dbReference>
<evidence type="ECO:0000313" key="6">
    <source>
        <dbReference type="EMBL" id="OIQ90983.1"/>
    </source>
</evidence>
<dbReference type="PANTHER" id="PTHR44757">
    <property type="entry name" value="DIGUANYLATE CYCLASE DGCP"/>
    <property type="match status" value="1"/>
</dbReference>
<dbReference type="GO" id="GO:0000160">
    <property type="term" value="P:phosphorelay signal transduction system"/>
    <property type="evidence" value="ECO:0007669"/>
    <property type="project" value="InterPro"/>
</dbReference>
<dbReference type="InterPro" id="IPR000700">
    <property type="entry name" value="PAS-assoc_C"/>
</dbReference>
<keyword evidence="6" id="KW-0378">Hydrolase</keyword>
<dbReference type="CDD" id="cd00130">
    <property type="entry name" value="PAS"/>
    <property type="match status" value="1"/>
</dbReference>
<dbReference type="PROSITE" id="PS50112">
    <property type="entry name" value="PAS"/>
    <property type="match status" value="1"/>
</dbReference>
<gene>
    <name evidence="6" type="primary">gmr_133</name>
    <name evidence="6" type="ORF">GALL_271230</name>
</gene>
<dbReference type="SUPFAM" id="SSF55785">
    <property type="entry name" value="PYP-like sensor domain (PAS domain)"/>
    <property type="match status" value="2"/>
</dbReference>
<dbReference type="CDD" id="cd00156">
    <property type="entry name" value="REC"/>
    <property type="match status" value="1"/>
</dbReference>
<dbReference type="InterPro" id="IPR011006">
    <property type="entry name" value="CheY-like_superfamily"/>
</dbReference>
<dbReference type="Gene3D" id="3.40.50.2300">
    <property type="match status" value="1"/>
</dbReference>
<dbReference type="AlphaFoldDB" id="A0A1J5RG76"/>